<dbReference type="AlphaFoldDB" id="A0A382EXY5"/>
<dbReference type="InterPro" id="IPR023631">
    <property type="entry name" value="Amidase_dom"/>
</dbReference>
<sequence>MTSSQLWEMNATDAVKALKQKEIQPSELIESTIGRIEVVDEKVNALPIRCFERAFEQAKVFDALGDNGGPRNLQGLPIVVKDYNDVGGVRTTYGSPIFSDYVPKNSDATVELLEARGAIPIAKSNVPEWAGGHTFNPVHGVTRNPWNTNLSAGGSSGGSAVALATGQAWLATGNDLGGSLRTPAGFNGVAGLRPSPGVVPRGKRLQPFDTLWVEGPMGRSVADVALMLDAGAGHVADDPLSFNSSIESYVAVLKEAALPKRIGFSNGLGILPVAKDVANVTEVAVKKLVDLGIDVTDDIPDFSGVLEAFHTLRAVLLGTMMGELLETYRDRISEDIVGNIEQGFTVTPEDLFQAERLRWDLIQRMMVFFETHDLLLCPSASIPPFPIEQRFVTEIDGRICETYIDWFAITFAITMTSCPVMSIPCGFTKDVLPVGLQVVGKPRGEAALLQAAHKLEQVIAIAGKLPIDPREGV</sequence>
<dbReference type="PROSITE" id="PS00571">
    <property type="entry name" value="AMIDASES"/>
    <property type="match status" value="1"/>
</dbReference>
<dbReference type="Gene3D" id="3.90.1300.10">
    <property type="entry name" value="Amidase signature (AS) domain"/>
    <property type="match status" value="1"/>
</dbReference>
<protein>
    <recommendedName>
        <fullName evidence="1">Amidase domain-containing protein</fullName>
    </recommendedName>
</protein>
<dbReference type="InterPro" id="IPR020556">
    <property type="entry name" value="Amidase_CS"/>
</dbReference>
<reference evidence="2" key="1">
    <citation type="submission" date="2018-05" db="EMBL/GenBank/DDBJ databases">
        <authorList>
            <person name="Lanie J.A."/>
            <person name="Ng W.-L."/>
            <person name="Kazmierczak K.M."/>
            <person name="Andrzejewski T.M."/>
            <person name="Davidsen T.M."/>
            <person name="Wayne K.J."/>
            <person name="Tettelin H."/>
            <person name="Glass J.I."/>
            <person name="Rusch D."/>
            <person name="Podicherti R."/>
            <person name="Tsui H.-C.T."/>
            <person name="Winkler M.E."/>
        </authorList>
    </citation>
    <scope>NUCLEOTIDE SEQUENCE</scope>
</reference>
<gene>
    <name evidence="2" type="ORF">METZ01_LOCUS208402</name>
</gene>
<evidence type="ECO:0000313" key="2">
    <source>
        <dbReference type="EMBL" id="SVB55548.1"/>
    </source>
</evidence>
<dbReference type="GO" id="GO:0003824">
    <property type="term" value="F:catalytic activity"/>
    <property type="evidence" value="ECO:0007669"/>
    <property type="project" value="InterPro"/>
</dbReference>
<dbReference type="PANTHER" id="PTHR11895">
    <property type="entry name" value="TRANSAMIDASE"/>
    <property type="match status" value="1"/>
</dbReference>
<proteinExistence type="predicted"/>
<dbReference type="EMBL" id="UINC01046928">
    <property type="protein sequence ID" value="SVB55548.1"/>
    <property type="molecule type" value="Genomic_DNA"/>
</dbReference>
<dbReference type="InterPro" id="IPR036928">
    <property type="entry name" value="AS_sf"/>
</dbReference>
<feature type="domain" description="Amidase" evidence="1">
    <location>
        <begin position="27"/>
        <end position="449"/>
    </location>
</feature>
<organism evidence="2">
    <name type="scientific">marine metagenome</name>
    <dbReference type="NCBI Taxonomy" id="408172"/>
    <lineage>
        <taxon>unclassified sequences</taxon>
        <taxon>metagenomes</taxon>
        <taxon>ecological metagenomes</taxon>
    </lineage>
</organism>
<accession>A0A382EXY5</accession>
<dbReference type="InterPro" id="IPR000120">
    <property type="entry name" value="Amidase"/>
</dbReference>
<dbReference type="PANTHER" id="PTHR11895:SF76">
    <property type="entry name" value="INDOLEACETAMIDE HYDROLASE"/>
    <property type="match status" value="1"/>
</dbReference>
<dbReference type="SUPFAM" id="SSF75304">
    <property type="entry name" value="Amidase signature (AS) enzymes"/>
    <property type="match status" value="1"/>
</dbReference>
<dbReference type="Pfam" id="PF01425">
    <property type="entry name" value="Amidase"/>
    <property type="match status" value="1"/>
</dbReference>
<name>A0A382EXY5_9ZZZZ</name>
<evidence type="ECO:0000259" key="1">
    <source>
        <dbReference type="Pfam" id="PF01425"/>
    </source>
</evidence>